<evidence type="ECO:0000256" key="2">
    <source>
        <dbReference type="SAM" id="MobiDB-lite"/>
    </source>
</evidence>
<comment type="similarity">
    <text evidence="1">Belongs to the lcsJ thioesterase family.</text>
</comment>
<dbReference type="KEGG" id="cdep:91089924"/>
<organism evidence="3 4">
    <name type="scientific">Cryptococcus depauperatus CBS 7841</name>
    <dbReference type="NCBI Taxonomy" id="1295531"/>
    <lineage>
        <taxon>Eukaryota</taxon>
        <taxon>Fungi</taxon>
        <taxon>Dikarya</taxon>
        <taxon>Basidiomycota</taxon>
        <taxon>Agaricomycotina</taxon>
        <taxon>Tremellomycetes</taxon>
        <taxon>Tremellales</taxon>
        <taxon>Cryptococcaceae</taxon>
        <taxon>Cryptococcus</taxon>
    </lineage>
</organism>
<feature type="region of interest" description="Disordered" evidence="2">
    <location>
        <begin position="219"/>
        <end position="259"/>
    </location>
</feature>
<gene>
    <name evidence="3" type="ORF">L203_105715</name>
</gene>
<dbReference type="RefSeq" id="XP_066071179.1">
    <property type="nucleotide sequence ID" value="XM_066215082.1"/>
</dbReference>
<dbReference type="Proteomes" id="UP000094043">
    <property type="component" value="Chromosome 7"/>
</dbReference>
<reference evidence="3" key="1">
    <citation type="submission" date="2016-06" db="EMBL/GenBank/DDBJ databases">
        <authorList>
            <person name="Cuomo C."/>
            <person name="Litvintseva A."/>
            <person name="Heitman J."/>
            <person name="Chen Y."/>
            <person name="Sun S."/>
            <person name="Springer D."/>
            <person name="Dromer F."/>
            <person name="Young S."/>
            <person name="Zeng Q."/>
            <person name="Chapman S."/>
            <person name="Gujja S."/>
            <person name="Saif S."/>
            <person name="Birren B."/>
        </authorList>
    </citation>
    <scope>NUCLEOTIDE SEQUENCE</scope>
    <source>
        <strain evidence="3">CBS 7841</strain>
    </source>
</reference>
<keyword evidence="4" id="KW-1185">Reference proteome</keyword>
<dbReference type="PANTHER" id="PTHR12475:SF4">
    <property type="entry name" value="PROTEIN THEM6"/>
    <property type="match status" value="1"/>
</dbReference>
<evidence type="ECO:0008006" key="5">
    <source>
        <dbReference type="Google" id="ProtNLM"/>
    </source>
</evidence>
<protein>
    <recommendedName>
        <fullName evidence="5">Thioesterase</fullName>
    </recommendedName>
</protein>
<dbReference type="InterPro" id="IPR029069">
    <property type="entry name" value="HotDog_dom_sf"/>
</dbReference>
<sequence length="383" mass="42202">MSGLPASSAVRKVSTGIGTVFYSAMEKFTSSSSTPLLPFIPKPIKFLLLLFLLIHSPSWPLMWHIRVWWHGIKAYYLAYRKGRGKYLADWKAQNDKNGGVRNLRVRHKRIAGVDDCDYNMHLSNSSYAKNSDAIKMDFCIQAMSPAFMSGAHMALGATHYNFLREIPIGAEYTMEAYIVGWDEKWFFIACEFLVYPKKASRAGAARDKVTHTISPSIPHIVPSISGPPTRTVTPLPGPGSTTPALATASGSATPNTSLSGNKIEEVKRAWAAKRKEPRADGGVVCCLSISEYCFKMGRVTIPPRIVLWLSMQSPSKEGQERARAVVMSRDAGKGFLRGGWKEEPNSETLGLDIGLGESERVEENWVTHGVEAMGNVVKGMSML</sequence>
<dbReference type="Gene3D" id="3.10.129.10">
    <property type="entry name" value="Hotdog Thioesterase"/>
    <property type="match status" value="1"/>
</dbReference>
<dbReference type="PANTHER" id="PTHR12475">
    <property type="match status" value="1"/>
</dbReference>
<reference evidence="3" key="3">
    <citation type="submission" date="2024-01" db="EMBL/GenBank/DDBJ databases">
        <authorList>
            <person name="Coelho M.A."/>
            <person name="David-Palma M."/>
            <person name="Shea T."/>
            <person name="Sun S."/>
            <person name="Cuomo C.A."/>
            <person name="Heitman J."/>
        </authorList>
    </citation>
    <scope>NUCLEOTIDE SEQUENCE</scope>
    <source>
        <strain evidence="3">CBS 7841</strain>
    </source>
</reference>
<dbReference type="Pfam" id="PF13279">
    <property type="entry name" value="4HBT_2"/>
    <property type="match status" value="1"/>
</dbReference>
<dbReference type="AlphaFoldDB" id="A0AAJ8JY12"/>
<accession>A0AAJ8JY12</accession>
<evidence type="ECO:0000313" key="3">
    <source>
        <dbReference type="EMBL" id="WVN90479.1"/>
    </source>
</evidence>
<feature type="compositionally biased region" description="Polar residues" evidence="2">
    <location>
        <begin position="239"/>
        <end position="259"/>
    </location>
</feature>
<dbReference type="InterPro" id="IPR051490">
    <property type="entry name" value="THEM6_lcsJ_thioesterase"/>
</dbReference>
<reference evidence="3" key="2">
    <citation type="journal article" date="2022" name="Elife">
        <title>Obligate sexual reproduction of a homothallic fungus closely related to the Cryptococcus pathogenic species complex.</title>
        <authorList>
            <person name="Passer A.R."/>
            <person name="Clancey S.A."/>
            <person name="Shea T."/>
            <person name="David-Palma M."/>
            <person name="Averette A.F."/>
            <person name="Boekhout T."/>
            <person name="Porcel B.M."/>
            <person name="Nowrousian M."/>
            <person name="Cuomo C.A."/>
            <person name="Sun S."/>
            <person name="Heitman J."/>
            <person name="Coelho M.A."/>
        </authorList>
    </citation>
    <scope>NUCLEOTIDE SEQUENCE</scope>
    <source>
        <strain evidence="3">CBS 7841</strain>
    </source>
</reference>
<evidence type="ECO:0000256" key="1">
    <source>
        <dbReference type="ARBA" id="ARBA00038476"/>
    </source>
</evidence>
<dbReference type="EMBL" id="CP143790">
    <property type="protein sequence ID" value="WVN90479.1"/>
    <property type="molecule type" value="Genomic_DNA"/>
</dbReference>
<dbReference type="GeneID" id="91089924"/>
<name>A0AAJ8JY12_9TREE</name>
<proteinExistence type="inferred from homology"/>
<feature type="compositionally biased region" description="Low complexity" evidence="2">
    <location>
        <begin position="219"/>
        <end position="228"/>
    </location>
</feature>
<evidence type="ECO:0000313" key="4">
    <source>
        <dbReference type="Proteomes" id="UP000094043"/>
    </source>
</evidence>
<dbReference type="SUPFAM" id="SSF54637">
    <property type="entry name" value="Thioesterase/thiol ester dehydrase-isomerase"/>
    <property type="match status" value="1"/>
</dbReference>